<sequence length="83" mass="9541">MKNKYLLLFLILLISTTITAQNFIPVNKIEIEESKKSELSKILKAYQTLSIKVQDTKEFLRKHAGGAKVNKKFSFYLTEYAVA</sequence>
<gene>
    <name evidence="2" type="ordered locus">Lbys_2416</name>
</gene>
<dbReference type="RefSeq" id="WP_013409126.1">
    <property type="nucleotide sequence ID" value="NC_014655.1"/>
</dbReference>
<feature type="signal peptide" evidence="1">
    <location>
        <begin position="1"/>
        <end position="20"/>
    </location>
</feature>
<evidence type="ECO:0000256" key="1">
    <source>
        <dbReference type="SAM" id="SignalP"/>
    </source>
</evidence>
<dbReference type="AlphaFoldDB" id="E4RX47"/>
<dbReference type="KEGG" id="lby:Lbys_2416"/>
<keyword evidence="1" id="KW-0732">Signal</keyword>
<name>E4RX47_LEAB4</name>
<evidence type="ECO:0000313" key="3">
    <source>
        <dbReference type="Proteomes" id="UP000007435"/>
    </source>
</evidence>
<keyword evidence="3" id="KW-1185">Reference proteome</keyword>
<dbReference type="Proteomes" id="UP000007435">
    <property type="component" value="Chromosome"/>
</dbReference>
<proteinExistence type="predicted"/>
<organism evidence="2 3">
    <name type="scientific">Leadbetterella byssophila (strain DSM 17132 / JCM 16389 / KACC 11308 / NBRC 106382 / 4M15)</name>
    <dbReference type="NCBI Taxonomy" id="649349"/>
    <lineage>
        <taxon>Bacteria</taxon>
        <taxon>Pseudomonadati</taxon>
        <taxon>Bacteroidota</taxon>
        <taxon>Cytophagia</taxon>
        <taxon>Cytophagales</taxon>
        <taxon>Leadbetterellaceae</taxon>
        <taxon>Leadbetterella</taxon>
    </lineage>
</organism>
<dbReference type="HOGENOM" id="CLU_2538401_0_0_10"/>
<evidence type="ECO:0000313" key="2">
    <source>
        <dbReference type="EMBL" id="ADQ18086.1"/>
    </source>
</evidence>
<accession>E4RX47</accession>
<dbReference type="EMBL" id="CP002305">
    <property type="protein sequence ID" value="ADQ18086.1"/>
    <property type="molecule type" value="Genomic_DNA"/>
</dbReference>
<feature type="chain" id="PRO_5003185912" evidence="1">
    <location>
        <begin position="21"/>
        <end position="83"/>
    </location>
</feature>
<protein>
    <submittedName>
        <fullName evidence="2">Uncharacterized protein</fullName>
    </submittedName>
</protein>
<reference evidence="2 3" key="2">
    <citation type="journal article" date="2011" name="Stand. Genomic Sci.">
        <title>Complete genome sequence of Leadbetterella byssophila type strain (4M15).</title>
        <authorList>
            <person name="Abt B."/>
            <person name="Teshima H."/>
            <person name="Lucas S."/>
            <person name="Lapidus A."/>
            <person name="Del Rio T.G."/>
            <person name="Nolan M."/>
            <person name="Tice H."/>
            <person name="Cheng J.F."/>
            <person name="Pitluck S."/>
            <person name="Liolios K."/>
            <person name="Pagani I."/>
            <person name="Ivanova N."/>
            <person name="Mavromatis K."/>
            <person name="Pati A."/>
            <person name="Tapia R."/>
            <person name="Han C."/>
            <person name="Goodwin L."/>
            <person name="Chen A."/>
            <person name="Palaniappan K."/>
            <person name="Land M."/>
            <person name="Hauser L."/>
            <person name="Chang Y.J."/>
            <person name="Jeffries C.D."/>
            <person name="Rohde M."/>
            <person name="Goker M."/>
            <person name="Tindall B.J."/>
            <person name="Detter J.C."/>
            <person name="Woyke T."/>
            <person name="Bristow J."/>
            <person name="Eisen J.A."/>
            <person name="Markowitz V."/>
            <person name="Hugenholtz P."/>
            <person name="Klenk H.P."/>
            <person name="Kyrpides N.C."/>
        </authorList>
    </citation>
    <scope>NUCLEOTIDE SEQUENCE [LARGE SCALE GENOMIC DNA]</scope>
    <source>
        <strain evidence="3">DSM 17132 / JCM 16389 / KACC 11308 / NBRC 106382 / 4M15</strain>
    </source>
</reference>
<reference key="1">
    <citation type="submission" date="2010-11" db="EMBL/GenBank/DDBJ databases">
        <title>The complete genome of Leadbetterella byssophila DSM 17132.</title>
        <authorList>
            <consortium name="US DOE Joint Genome Institute (JGI-PGF)"/>
            <person name="Lucas S."/>
            <person name="Copeland A."/>
            <person name="Lapidus A."/>
            <person name="Glavina del Rio T."/>
            <person name="Dalin E."/>
            <person name="Tice H."/>
            <person name="Bruce D."/>
            <person name="Goodwin L."/>
            <person name="Pitluck S."/>
            <person name="Kyrpides N."/>
            <person name="Mavromatis K."/>
            <person name="Ivanova N."/>
            <person name="Teshima H."/>
            <person name="Brettin T."/>
            <person name="Detter J.C."/>
            <person name="Han C."/>
            <person name="Tapia R."/>
            <person name="Land M."/>
            <person name="Hauser L."/>
            <person name="Markowitz V."/>
            <person name="Cheng J.-F."/>
            <person name="Hugenholtz P."/>
            <person name="Woyke T."/>
            <person name="Wu D."/>
            <person name="Tindall B."/>
            <person name="Pomrenke H.G."/>
            <person name="Brambilla E."/>
            <person name="Klenk H.-P."/>
            <person name="Eisen J.A."/>
        </authorList>
    </citation>
    <scope>NUCLEOTIDE SEQUENCE [LARGE SCALE GENOMIC DNA]</scope>
    <source>
        <strain>DSM 17132</strain>
    </source>
</reference>